<proteinExistence type="inferred from homology"/>
<comment type="similarity">
    <text evidence="1">Belongs to the cytochrome P450 family.</text>
</comment>
<dbReference type="AlphaFoldDB" id="A0ABD6ESQ8"/>
<gene>
    <name evidence="5" type="ORF">AB6A40_009718</name>
</gene>
<keyword evidence="3" id="KW-0408">Iron</keyword>
<dbReference type="InterPro" id="IPR036396">
    <property type="entry name" value="Cyt_P450_sf"/>
</dbReference>
<comment type="caution">
    <text evidence="5">The sequence shown here is derived from an EMBL/GenBank/DDBJ whole genome shotgun (WGS) entry which is preliminary data.</text>
</comment>
<reference evidence="5 6" key="1">
    <citation type="submission" date="2024-08" db="EMBL/GenBank/DDBJ databases">
        <title>Gnathostoma spinigerum genome.</title>
        <authorList>
            <person name="Gonzalez-Bertolin B."/>
            <person name="Monzon S."/>
            <person name="Zaballos A."/>
            <person name="Jimenez P."/>
            <person name="Dekumyoy P."/>
            <person name="Varona S."/>
            <person name="Cuesta I."/>
            <person name="Sumanam S."/>
            <person name="Adisakwattana P."/>
            <person name="Gasser R.B."/>
            <person name="Hernandez-Gonzalez A."/>
            <person name="Young N.D."/>
            <person name="Perteguer M.J."/>
        </authorList>
    </citation>
    <scope>NUCLEOTIDE SEQUENCE [LARGE SCALE GENOMIC DNA]</scope>
    <source>
        <strain evidence="5">AL3</strain>
        <tissue evidence="5">Liver</tissue>
    </source>
</reference>
<evidence type="ECO:0000313" key="6">
    <source>
        <dbReference type="Proteomes" id="UP001608902"/>
    </source>
</evidence>
<evidence type="ECO:0000313" key="5">
    <source>
        <dbReference type="EMBL" id="MFH4983009.1"/>
    </source>
</evidence>
<keyword evidence="4" id="KW-0560">Oxidoreductase</keyword>
<dbReference type="InterPro" id="IPR050182">
    <property type="entry name" value="Cytochrome_P450_fam2"/>
</dbReference>
<dbReference type="GO" id="GO:0004497">
    <property type="term" value="F:monooxygenase activity"/>
    <property type="evidence" value="ECO:0007669"/>
    <property type="project" value="UniProtKB-KW"/>
</dbReference>
<evidence type="ECO:0000256" key="4">
    <source>
        <dbReference type="ARBA" id="ARBA00023033"/>
    </source>
</evidence>
<dbReference type="EMBL" id="JBGFUD010010791">
    <property type="protein sequence ID" value="MFH4983009.1"/>
    <property type="molecule type" value="Genomic_DNA"/>
</dbReference>
<keyword evidence="6" id="KW-1185">Reference proteome</keyword>
<evidence type="ECO:0008006" key="7">
    <source>
        <dbReference type="Google" id="ProtNLM"/>
    </source>
</evidence>
<accession>A0ABD6ESQ8</accession>
<dbReference type="Proteomes" id="UP001608902">
    <property type="component" value="Unassembled WGS sequence"/>
</dbReference>
<evidence type="ECO:0000256" key="3">
    <source>
        <dbReference type="ARBA" id="ARBA00023004"/>
    </source>
</evidence>
<dbReference type="Pfam" id="PF00067">
    <property type="entry name" value="p450"/>
    <property type="match status" value="1"/>
</dbReference>
<evidence type="ECO:0000256" key="1">
    <source>
        <dbReference type="ARBA" id="ARBA00010617"/>
    </source>
</evidence>
<name>A0ABD6ESQ8_9BILA</name>
<evidence type="ECO:0000256" key="2">
    <source>
        <dbReference type="ARBA" id="ARBA00022723"/>
    </source>
</evidence>
<keyword evidence="4" id="KW-0503">Monooxygenase</keyword>
<keyword evidence="2" id="KW-0479">Metal-binding</keyword>
<dbReference type="Gene3D" id="1.10.630.10">
    <property type="entry name" value="Cytochrome P450"/>
    <property type="match status" value="1"/>
</dbReference>
<dbReference type="SUPFAM" id="SSF48264">
    <property type="entry name" value="Cytochrome P450"/>
    <property type="match status" value="1"/>
</dbReference>
<protein>
    <recommendedName>
        <fullName evidence="7">Cytochrome P450</fullName>
    </recommendedName>
</protein>
<dbReference type="PANTHER" id="PTHR24300">
    <property type="entry name" value="CYTOCHROME P450 508A4-RELATED"/>
    <property type="match status" value="1"/>
</dbReference>
<dbReference type="PANTHER" id="PTHR24300:SF403">
    <property type="entry name" value="CYTOCHROME P450 306A1"/>
    <property type="match status" value="1"/>
</dbReference>
<organism evidence="5 6">
    <name type="scientific">Gnathostoma spinigerum</name>
    <dbReference type="NCBI Taxonomy" id="75299"/>
    <lineage>
        <taxon>Eukaryota</taxon>
        <taxon>Metazoa</taxon>
        <taxon>Ecdysozoa</taxon>
        <taxon>Nematoda</taxon>
        <taxon>Chromadorea</taxon>
        <taxon>Rhabditida</taxon>
        <taxon>Spirurina</taxon>
        <taxon>Gnathostomatomorpha</taxon>
        <taxon>Gnathostomatoidea</taxon>
        <taxon>Gnathostomatidae</taxon>
        <taxon>Gnathostoma</taxon>
    </lineage>
</organism>
<sequence>MHVTLELMERTSPLTFLPWLRFCPPDGFGYWKMKKEAENVHNMMMKEINDRLSTKDYRNEKRNDFTSAFLRKIEESESEGDRQSCFTIDMLAKMMIELHFAGIQTECHTFAWEFLFLIHHSAVQEKCRDEILRNVCFKP</sequence>
<dbReference type="InterPro" id="IPR001128">
    <property type="entry name" value="Cyt_P450"/>
</dbReference>
<dbReference type="GO" id="GO:0046872">
    <property type="term" value="F:metal ion binding"/>
    <property type="evidence" value="ECO:0007669"/>
    <property type="project" value="UniProtKB-KW"/>
</dbReference>